<dbReference type="PANTHER" id="PTHR47972">
    <property type="entry name" value="KINESIN-LIKE PROTEIN KLP-3"/>
    <property type="match status" value="1"/>
</dbReference>
<dbReference type="FunFam" id="3.40.850.10:FF:000111">
    <property type="entry name" value="p-loop nucleoside triphosphate hydrolase superfamily protein with CH (Calponin Homology) domain"/>
    <property type="match status" value="1"/>
</dbReference>
<evidence type="ECO:0000259" key="9">
    <source>
        <dbReference type="PROSITE" id="PS50067"/>
    </source>
</evidence>
<evidence type="ECO:0000256" key="4">
    <source>
        <dbReference type="ARBA" id="ARBA00023175"/>
    </source>
</evidence>
<dbReference type="InterPro" id="IPR036872">
    <property type="entry name" value="CH_dom_sf"/>
</dbReference>
<feature type="compositionally biased region" description="Low complexity" evidence="7">
    <location>
        <begin position="503"/>
        <end position="528"/>
    </location>
</feature>
<evidence type="ECO:0000256" key="2">
    <source>
        <dbReference type="ARBA" id="ARBA00022741"/>
    </source>
</evidence>
<dbReference type="InterPro" id="IPR001715">
    <property type="entry name" value="CH_dom"/>
</dbReference>
<feature type="compositionally biased region" description="Low complexity" evidence="7">
    <location>
        <begin position="384"/>
        <end position="397"/>
    </location>
</feature>
<dbReference type="AlphaFoldDB" id="A0AAW2SU16"/>
<organism evidence="10">
    <name type="scientific">Sesamum calycinum</name>
    <dbReference type="NCBI Taxonomy" id="2727403"/>
    <lineage>
        <taxon>Eukaryota</taxon>
        <taxon>Viridiplantae</taxon>
        <taxon>Streptophyta</taxon>
        <taxon>Embryophyta</taxon>
        <taxon>Tracheophyta</taxon>
        <taxon>Spermatophyta</taxon>
        <taxon>Magnoliopsida</taxon>
        <taxon>eudicotyledons</taxon>
        <taxon>Gunneridae</taxon>
        <taxon>Pentapetalae</taxon>
        <taxon>asterids</taxon>
        <taxon>lamiids</taxon>
        <taxon>Lamiales</taxon>
        <taxon>Pedaliaceae</taxon>
        <taxon>Sesamum</taxon>
    </lineage>
</organism>
<dbReference type="Gene3D" id="1.10.287.1490">
    <property type="match status" value="1"/>
</dbReference>
<dbReference type="GO" id="GO:0008017">
    <property type="term" value="F:microtubule binding"/>
    <property type="evidence" value="ECO:0007669"/>
    <property type="project" value="InterPro"/>
</dbReference>
<evidence type="ECO:0000259" key="8">
    <source>
        <dbReference type="PROSITE" id="PS50021"/>
    </source>
</evidence>
<dbReference type="Gene3D" id="3.40.850.10">
    <property type="entry name" value="Kinesin motor domain"/>
    <property type="match status" value="1"/>
</dbReference>
<dbReference type="PROSITE" id="PS50067">
    <property type="entry name" value="KINESIN_MOTOR_2"/>
    <property type="match status" value="1"/>
</dbReference>
<evidence type="ECO:0000256" key="1">
    <source>
        <dbReference type="ARBA" id="ARBA00010899"/>
    </source>
</evidence>
<sequence length="1173" mass="129608">MDREGKDYARFNNSSFSSNSDIFEPPSSNNAKQRANLVEWLNGTLDLSLPINASDEELRAFLVDGSIFCQILNKLKPGSVAESGGSVHTSESRLGNVQRFLSAMDEIGLPRFQAAELEKGSMKIVLDCLLTLQTQFMNVGRSNRSDLSSRWKLLGERPVTGDTFPREEPSRFLSSPPFGEDKKKLVTDSKFQRALRSRTMTDSSAALINHVGHKFHEVFQLKQGSYTDLPAAKISEMMKSNSLDNAPTQSLLSVVNGILDESIERKNGEIPHRVACLLRKVVQEIERRICTQAEHLRTQNNLFKAREEKYQSRIRVLEALATGTSEETQNEMSKIEEKKKLEEQDVLRLIKEKDDLNQEIANLMQELEIARSSCEQESSKVKPETGGVEATGAEVGGSKVEGAEVGGTKVEGAEAGRAEVGRAEVERAEAGGAEARGAEVGRAEAGGAEVGRAEAGGAEVGRAEAGGAEVGRAVAGGAEVGRAEVRKAEAEEAEVRRAEAEGAEVGPAEAGGAEVGPAEAGRAEAGGAEFRTAEAGRAEFRTAEAGRAEQELENRLKEVEGLLMESRNRVNEVEGLLMESRNRVKEVESELMESRNRVKEFESELMESRNRVKEFESELMESSNRTKEVKEFESELMESRNRVKEFERELMESRNRAKEFESSLMESRNRVKEVESSLLESRNKVKEVESLLMESRNREKELEAISESKSESWSKKENIYHIFTDFQLGALRELRFASQSIQQEIVRTKKSYLEGFSTLGSRIKVLDDAAKNYYSLLAENRKLHNELQELKGNIRVYCRIRPFLPGQKGKQSIVEHIGENGELIVVNPAKQGKEGRRSFKFDKVYGPTATQAEVFSDTQPLIQSVLDGYNVCIFAYGQTGSGKTYTMTGPDGATEEDWGVNYRALNNLFRISQSRQSSFTYEVSVQMVEIYNEQVRDLLSSDVLVFLDLHTLGILSTAKASGLAVPDASVQAVNSTSDVLELMDIGLKNRAKSSTALNERSSRSHSVVSIHARGVDLKSGSSLRGSLHLVDLAGSERVDRSEVTGDRLKEAQHINKSLSALGDVIFALSQKNAHVPYRNSKLTQVLQSSLGGQAKTLMFVQLNPDVSSYSETLSTLKFAERVSGVELGAAKSSKEGRDVRELMEQVASLKDTIAKKDDEIETLQLHKDPKNAV</sequence>
<dbReference type="InterPro" id="IPR019821">
    <property type="entry name" value="Kinesin_motor_CS"/>
</dbReference>
<gene>
    <name evidence="10" type="ORF">Scaly_0058000</name>
</gene>
<dbReference type="SMART" id="SM00129">
    <property type="entry name" value="KISc"/>
    <property type="match status" value="1"/>
</dbReference>
<keyword evidence="2 5" id="KW-0547">Nucleotide-binding</keyword>
<dbReference type="InterPro" id="IPR027417">
    <property type="entry name" value="P-loop_NTPase"/>
</dbReference>
<keyword evidence="3 5" id="KW-0067">ATP-binding</keyword>
<proteinExistence type="inferred from homology"/>
<name>A0AAW2SU16_9LAMI</name>
<evidence type="ECO:0000256" key="6">
    <source>
        <dbReference type="SAM" id="Coils"/>
    </source>
</evidence>
<feature type="binding site" evidence="5">
    <location>
        <begin position="877"/>
        <end position="884"/>
    </location>
    <ligand>
        <name>ATP</name>
        <dbReference type="ChEBI" id="CHEBI:30616"/>
    </ligand>
</feature>
<dbReference type="GO" id="GO:0003777">
    <property type="term" value="F:microtubule motor activity"/>
    <property type="evidence" value="ECO:0007669"/>
    <property type="project" value="InterPro"/>
</dbReference>
<dbReference type="PROSITE" id="PS50021">
    <property type="entry name" value="CH"/>
    <property type="match status" value="1"/>
</dbReference>
<comment type="similarity">
    <text evidence="1">Belongs to the TRAFAC class myosin-kinesin ATPase superfamily. Kinesin family. KIN-14 subfamily.</text>
</comment>
<dbReference type="Pfam" id="PF00307">
    <property type="entry name" value="CH"/>
    <property type="match status" value="1"/>
</dbReference>
<dbReference type="GO" id="GO:0005524">
    <property type="term" value="F:ATP binding"/>
    <property type="evidence" value="ECO:0007669"/>
    <property type="project" value="UniProtKB-UniRule"/>
</dbReference>
<dbReference type="InterPro" id="IPR036961">
    <property type="entry name" value="Kinesin_motor_dom_sf"/>
</dbReference>
<dbReference type="PROSITE" id="PS00411">
    <property type="entry name" value="KINESIN_MOTOR_1"/>
    <property type="match status" value="1"/>
</dbReference>
<dbReference type="InterPro" id="IPR001752">
    <property type="entry name" value="Kinesin_motor_dom"/>
</dbReference>
<dbReference type="Gene3D" id="1.10.418.10">
    <property type="entry name" value="Calponin-like domain"/>
    <property type="match status" value="1"/>
</dbReference>
<dbReference type="Pfam" id="PF00225">
    <property type="entry name" value="Kinesin"/>
    <property type="match status" value="1"/>
</dbReference>
<evidence type="ECO:0000256" key="3">
    <source>
        <dbReference type="ARBA" id="ARBA00022840"/>
    </source>
</evidence>
<dbReference type="SMART" id="SM00033">
    <property type="entry name" value="CH"/>
    <property type="match status" value="1"/>
</dbReference>
<keyword evidence="4 5" id="KW-0505">Motor protein</keyword>
<evidence type="ECO:0000256" key="7">
    <source>
        <dbReference type="SAM" id="MobiDB-lite"/>
    </source>
</evidence>
<feature type="coiled-coil region" evidence="6">
    <location>
        <begin position="549"/>
        <end position="705"/>
    </location>
</feature>
<reference evidence="10" key="1">
    <citation type="submission" date="2020-06" db="EMBL/GenBank/DDBJ databases">
        <authorList>
            <person name="Li T."/>
            <person name="Hu X."/>
            <person name="Zhang T."/>
            <person name="Song X."/>
            <person name="Zhang H."/>
            <person name="Dai N."/>
            <person name="Sheng W."/>
            <person name="Hou X."/>
            <person name="Wei L."/>
        </authorList>
    </citation>
    <scope>NUCLEOTIDE SEQUENCE</scope>
    <source>
        <strain evidence="10">KEN8</strain>
        <tissue evidence="10">Leaf</tissue>
    </source>
</reference>
<feature type="domain" description="Calponin-homology (CH)" evidence="8">
    <location>
        <begin position="31"/>
        <end position="137"/>
    </location>
</feature>
<evidence type="ECO:0000313" key="10">
    <source>
        <dbReference type="EMBL" id="KAL0396096.1"/>
    </source>
</evidence>
<dbReference type="InterPro" id="IPR027640">
    <property type="entry name" value="Kinesin-like_fam"/>
</dbReference>
<feature type="region of interest" description="Disordered" evidence="7">
    <location>
        <begin position="492"/>
        <end position="528"/>
    </location>
</feature>
<dbReference type="PRINTS" id="PR00380">
    <property type="entry name" value="KINESINHEAVY"/>
</dbReference>
<feature type="compositionally biased region" description="Basic and acidic residues" evidence="7">
    <location>
        <begin position="411"/>
        <end position="429"/>
    </location>
</feature>
<reference evidence="10" key="2">
    <citation type="journal article" date="2024" name="Plant">
        <title>Genomic evolution and insights into agronomic trait innovations of Sesamum species.</title>
        <authorList>
            <person name="Miao H."/>
            <person name="Wang L."/>
            <person name="Qu L."/>
            <person name="Liu H."/>
            <person name="Sun Y."/>
            <person name="Le M."/>
            <person name="Wang Q."/>
            <person name="Wei S."/>
            <person name="Zheng Y."/>
            <person name="Lin W."/>
            <person name="Duan Y."/>
            <person name="Cao H."/>
            <person name="Xiong S."/>
            <person name="Wang X."/>
            <person name="Wei L."/>
            <person name="Li C."/>
            <person name="Ma Q."/>
            <person name="Ju M."/>
            <person name="Zhao R."/>
            <person name="Li G."/>
            <person name="Mu C."/>
            <person name="Tian Q."/>
            <person name="Mei H."/>
            <person name="Zhang T."/>
            <person name="Gao T."/>
            <person name="Zhang H."/>
        </authorList>
    </citation>
    <scope>NUCLEOTIDE SEQUENCE</scope>
    <source>
        <strain evidence="10">KEN8</strain>
    </source>
</reference>
<evidence type="ECO:0000256" key="5">
    <source>
        <dbReference type="PROSITE-ProRule" id="PRU00283"/>
    </source>
</evidence>
<keyword evidence="6" id="KW-0175">Coiled coil</keyword>
<comment type="caution">
    <text evidence="10">The sequence shown here is derived from an EMBL/GenBank/DDBJ whole genome shotgun (WGS) entry which is preliminary data.</text>
</comment>
<dbReference type="EMBL" id="JACGWM010000001">
    <property type="protein sequence ID" value="KAL0396096.1"/>
    <property type="molecule type" value="Genomic_DNA"/>
</dbReference>
<dbReference type="FunFam" id="3.40.850.10:FF:000178">
    <property type="entry name" value="Kinesin-related protein3"/>
    <property type="match status" value="1"/>
</dbReference>
<dbReference type="PANTHER" id="PTHR47972:SF50">
    <property type="entry name" value="KINESIN-LIKE PROTEIN KIN-14P"/>
    <property type="match status" value="1"/>
</dbReference>
<accession>A0AAW2SU16</accession>
<protein>
    <submittedName>
        <fullName evidence="10">Kinesin-like protein KIN-14C</fullName>
    </submittedName>
</protein>
<feature type="coiled-coil region" evidence="6">
    <location>
        <begin position="1139"/>
        <end position="1166"/>
    </location>
</feature>
<dbReference type="Gene3D" id="2.160.20.80">
    <property type="entry name" value="E3 ubiquitin-protein ligase SopA"/>
    <property type="match status" value="1"/>
</dbReference>
<feature type="domain" description="Kinesin motor" evidence="9">
    <location>
        <begin position="793"/>
        <end position="1125"/>
    </location>
</feature>
<feature type="region of interest" description="Disordered" evidence="7">
    <location>
        <begin position="373"/>
        <end position="463"/>
    </location>
</feature>
<dbReference type="SUPFAM" id="SSF52540">
    <property type="entry name" value="P-loop containing nucleoside triphosphate hydrolases"/>
    <property type="match status" value="1"/>
</dbReference>
<dbReference type="GO" id="GO:0015630">
    <property type="term" value="C:microtubule cytoskeleton"/>
    <property type="evidence" value="ECO:0007669"/>
    <property type="project" value="TreeGrafter"/>
</dbReference>
<dbReference type="SUPFAM" id="SSF57997">
    <property type="entry name" value="Tropomyosin"/>
    <property type="match status" value="1"/>
</dbReference>
<dbReference type="SUPFAM" id="SSF47576">
    <property type="entry name" value="Calponin-homology domain, CH-domain"/>
    <property type="match status" value="1"/>
</dbReference>
<dbReference type="GO" id="GO:0007018">
    <property type="term" value="P:microtubule-based movement"/>
    <property type="evidence" value="ECO:0007669"/>
    <property type="project" value="InterPro"/>
</dbReference>